<dbReference type="GO" id="GO:0005524">
    <property type="term" value="F:ATP binding"/>
    <property type="evidence" value="ECO:0007669"/>
    <property type="project" value="InterPro"/>
</dbReference>
<organism evidence="3 4">
    <name type="scientific">Dichanthelium oligosanthes</name>
    <dbReference type="NCBI Taxonomy" id="888268"/>
    <lineage>
        <taxon>Eukaryota</taxon>
        <taxon>Viridiplantae</taxon>
        <taxon>Streptophyta</taxon>
        <taxon>Embryophyta</taxon>
        <taxon>Tracheophyta</taxon>
        <taxon>Spermatophyta</taxon>
        <taxon>Magnoliopsida</taxon>
        <taxon>Liliopsida</taxon>
        <taxon>Poales</taxon>
        <taxon>Poaceae</taxon>
        <taxon>PACMAD clade</taxon>
        <taxon>Panicoideae</taxon>
        <taxon>Panicodae</taxon>
        <taxon>Paniceae</taxon>
        <taxon>Dichantheliinae</taxon>
        <taxon>Dichanthelium</taxon>
    </lineage>
</organism>
<dbReference type="PROSITE" id="PS50011">
    <property type="entry name" value="PROTEIN_KINASE_DOM"/>
    <property type="match status" value="1"/>
</dbReference>
<dbReference type="Proteomes" id="UP000095767">
    <property type="component" value="Unassembled WGS sequence"/>
</dbReference>
<evidence type="ECO:0000313" key="4">
    <source>
        <dbReference type="Proteomes" id="UP000095767"/>
    </source>
</evidence>
<reference evidence="3 4" key="1">
    <citation type="submission" date="2016-09" db="EMBL/GenBank/DDBJ databases">
        <title>The draft genome of Dichanthelium oligosanthes: A C3 panicoid grass species.</title>
        <authorList>
            <person name="Studer A.J."/>
            <person name="Schnable J.C."/>
            <person name="Brutnell T.P."/>
        </authorList>
    </citation>
    <scope>NUCLEOTIDE SEQUENCE [LARGE SCALE GENOMIC DNA]</scope>
    <source>
        <strain evidence="4">cv. Kellogg 1175</strain>
        <tissue evidence="3">Leaf</tissue>
    </source>
</reference>
<dbReference type="Gene3D" id="3.30.200.20">
    <property type="entry name" value="Phosphorylase Kinase, domain 1"/>
    <property type="match status" value="1"/>
</dbReference>
<dbReference type="SUPFAM" id="SSF56112">
    <property type="entry name" value="Protein kinase-like (PK-like)"/>
    <property type="match status" value="1"/>
</dbReference>
<dbReference type="SMART" id="SM00220">
    <property type="entry name" value="S_TKc"/>
    <property type="match status" value="1"/>
</dbReference>
<dbReference type="GO" id="GO:0004672">
    <property type="term" value="F:protein kinase activity"/>
    <property type="evidence" value="ECO:0007669"/>
    <property type="project" value="InterPro"/>
</dbReference>
<dbReference type="InterPro" id="IPR000719">
    <property type="entry name" value="Prot_kinase_dom"/>
</dbReference>
<dbReference type="OrthoDB" id="672868at2759"/>
<keyword evidence="3" id="KW-0418">Kinase</keyword>
<feature type="domain" description="Protein kinase" evidence="2">
    <location>
        <begin position="1"/>
        <end position="136"/>
    </location>
</feature>
<dbReference type="Pfam" id="PF00069">
    <property type="entry name" value="Pkinase"/>
    <property type="match status" value="1"/>
</dbReference>
<dbReference type="PROSITE" id="PS00108">
    <property type="entry name" value="PROTEIN_KINASE_ST"/>
    <property type="match status" value="1"/>
</dbReference>
<dbReference type="AlphaFoldDB" id="A0A1E5V4S2"/>
<name>A0A1E5V4S2_9POAL</name>
<dbReference type="InterPro" id="IPR008271">
    <property type="entry name" value="Ser/Thr_kinase_AS"/>
</dbReference>
<evidence type="ECO:0000259" key="2">
    <source>
        <dbReference type="PROSITE" id="PS50011"/>
    </source>
</evidence>
<evidence type="ECO:0000256" key="1">
    <source>
        <dbReference type="SAM" id="MobiDB-lite"/>
    </source>
</evidence>
<protein>
    <submittedName>
        <fullName evidence="3">Cysteine-rich receptor-like protein kinase 10</fullName>
    </submittedName>
</protein>
<proteinExistence type="predicted"/>
<evidence type="ECO:0000313" key="3">
    <source>
        <dbReference type="EMBL" id="OEL20166.1"/>
    </source>
</evidence>
<keyword evidence="3" id="KW-0675">Receptor</keyword>
<dbReference type="Gene3D" id="1.10.510.10">
    <property type="entry name" value="Transferase(Phosphotransferase) domain 1"/>
    <property type="match status" value="1"/>
</dbReference>
<keyword evidence="3" id="KW-0808">Transferase</keyword>
<dbReference type="EMBL" id="LWDX02051589">
    <property type="protein sequence ID" value="OEL20166.1"/>
    <property type="molecule type" value="Genomic_DNA"/>
</dbReference>
<accession>A0A1E5V4S2</accession>
<dbReference type="PANTHER" id="PTHR27006:SF614">
    <property type="entry name" value="PROTEIN KINASE DOMAIN-CONTAINING PROTEIN"/>
    <property type="match status" value="1"/>
</dbReference>
<comment type="caution">
    <text evidence="3">The sequence shown here is derived from an EMBL/GenBank/DDBJ whole genome shotgun (WGS) entry which is preliminary data.</text>
</comment>
<dbReference type="STRING" id="888268.A0A1E5V4S2"/>
<dbReference type="PANTHER" id="PTHR27006">
    <property type="entry name" value="PROMASTIGOTE SURFACE ANTIGEN PROTEIN PSA"/>
    <property type="match status" value="1"/>
</dbReference>
<dbReference type="InterPro" id="IPR011009">
    <property type="entry name" value="Kinase-like_dom_sf"/>
</dbReference>
<keyword evidence="4" id="KW-1185">Reference proteome</keyword>
<sequence>MHDGLEVAVKRCSSTSGSDRDLNKQLQEFRIEIELLMKLHHNNIVKLLGYCTEQEERILVYEYILNGSLDKFIYGMASSITYLHQQCGAPIVHGDIKANNILLDSDMNPKITDFGTARVISPGGEEEGTDTVQGTV</sequence>
<gene>
    <name evidence="3" type="ORF">BAE44_0018816</name>
</gene>
<feature type="region of interest" description="Disordered" evidence="1">
    <location>
        <begin position="1"/>
        <end position="20"/>
    </location>
</feature>